<dbReference type="Proteomes" id="UP000663852">
    <property type="component" value="Unassembled WGS sequence"/>
</dbReference>
<dbReference type="EMBL" id="CAJNOR010001104">
    <property type="protein sequence ID" value="CAF1075635.1"/>
    <property type="molecule type" value="Genomic_DNA"/>
</dbReference>
<feature type="transmembrane region" description="Helical" evidence="1">
    <location>
        <begin position="368"/>
        <end position="390"/>
    </location>
</feature>
<accession>A0A814M6Y9</accession>
<comment type="caution">
    <text evidence="2">The sequence shown here is derived from an EMBL/GenBank/DDBJ whole genome shotgun (WGS) entry which is preliminary data.</text>
</comment>
<protein>
    <recommendedName>
        <fullName evidence="5">Acyltransferase 3 domain-containing protein</fullName>
    </recommendedName>
</protein>
<dbReference type="EMBL" id="CAJNOJ010000820">
    <property type="protein sequence ID" value="CAF1526016.1"/>
    <property type="molecule type" value="Genomic_DNA"/>
</dbReference>
<evidence type="ECO:0008006" key="5">
    <source>
        <dbReference type="Google" id="ProtNLM"/>
    </source>
</evidence>
<proteinExistence type="predicted"/>
<feature type="transmembrane region" description="Helical" evidence="1">
    <location>
        <begin position="149"/>
        <end position="168"/>
    </location>
</feature>
<dbReference type="InterPro" id="IPR052728">
    <property type="entry name" value="O2_lipid_transport_reg"/>
</dbReference>
<dbReference type="Proteomes" id="UP000663828">
    <property type="component" value="Unassembled WGS sequence"/>
</dbReference>
<keyword evidence="1" id="KW-0472">Membrane</keyword>
<dbReference type="PANTHER" id="PTHR11161">
    <property type="entry name" value="O-ACYLTRANSFERASE"/>
    <property type="match status" value="1"/>
</dbReference>
<keyword evidence="4" id="KW-1185">Reference proteome</keyword>
<evidence type="ECO:0000313" key="3">
    <source>
        <dbReference type="EMBL" id="CAF1526016.1"/>
    </source>
</evidence>
<keyword evidence="1" id="KW-0812">Transmembrane</keyword>
<evidence type="ECO:0000313" key="4">
    <source>
        <dbReference type="Proteomes" id="UP000663828"/>
    </source>
</evidence>
<name>A0A814M6Y9_ADIRI</name>
<dbReference type="OrthoDB" id="10010847at2759"/>
<organism evidence="2 4">
    <name type="scientific">Adineta ricciae</name>
    <name type="common">Rotifer</name>
    <dbReference type="NCBI Taxonomy" id="249248"/>
    <lineage>
        <taxon>Eukaryota</taxon>
        <taxon>Metazoa</taxon>
        <taxon>Spiralia</taxon>
        <taxon>Gnathifera</taxon>
        <taxon>Rotifera</taxon>
        <taxon>Eurotatoria</taxon>
        <taxon>Bdelloidea</taxon>
        <taxon>Adinetida</taxon>
        <taxon>Adinetidae</taxon>
        <taxon>Adineta</taxon>
    </lineage>
</organism>
<feature type="transmembrane region" description="Helical" evidence="1">
    <location>
        <begin position="257"/>
        <end position="275"/>
    </location>
</feature>
<evidence type="ECO:0000256" key="1">
    <source>
        <dbReference type="SAM" id="Phobius"/>
    </source>
</evidence>
<feature type="transmembrane region" description="Helical" evidence="1">
    <location>
        <begin position="62"/>
        <end position="80"/>
    </location>
</feature>
<dbReference type="PANTHER" id="PTHR11161:SF0">
    <property type="entry name" value="O-ACYLTRANSFERASE LIKE PROTEIN"/>
    <property type="match status" value="1"/>
</dbReference>
<keyword evidence="1" id="KW-1133">Transmembrane helix</keyword>
<feature type="transmembrane region" description="Helical" evidence="1">
    <location>
        <begin position="21"/>
        <end position="42"/>
    </location>
</feature>
<feature type="transmembrane region" description="Helical" evidence="1">
    <location>
        <begin position="125"/>
        <end position="142"/>
    </location>
</feature>
<gene>
    <name evidence="3" type="ORF">EDS130_LOCUS44207</name>
    <name evidence="2" type="ORF">XAT740_LOCUS17050</name>
</gene>
<feature type="transmembrane region" description="Helical" evidence="1">
    <location>
        <begin position="287"/>
        <end position="309"/>
    </location>
</feature>
<evidence type="ECO:0000313" key="2">
    <source>
        <dbReference type="EMBL" id="CAF1075635.1"/>
    </source>
</evidence>
<sequence>MYPAKEWFDYLQSNTCILSTIFINSLEIFFVISGFLLTYSILTNKDNDETNYFTLILKRSFRYYPGLILMFLYMYVFGDLEQSYPYNLKSTVSNYLVHLLFLLNYTNLDHWFYTLHVHWSTCLDFHVYVVLSLILRQLWIKYKLTLNQIMRILIGVLLLSVAICYYCFDSSIEVVKMGVQVHPLDQITFETSKALFDTYNLTLPQNDSHLIDHERLSNFMKFYLASHMRFGSFITGSILAVKLLINKRENFVNGNRIKKYLYWALSLCLCITLFSTRPSMDLPGPPILLICSVRQLLSIAIAYSLYTTLVDEKSIYYNGYLNQFLSSKFFKPFSKLSYLVYLIHWRLAFDLVGHTPLKKLINYHVDRAALICFPLVLIISEAVACCWYCLIEQPFIRLTNGVLITSKKNK</sequence>
<feature type="transmembrane region" description="Helical" evidence="1">
    <location>
        <begin position="222"/>
        <end position="245"/>
    </location>
</feature>
<reference evidence="2" key="1">
    <citation type="submission" date="2021-02" db="EMBL/GenBank/DDBJ databases">
        <authorList>
            <person name="Nowell W R."/>
        </authorList>
    </citation>
    <scope>NUCLEOTIDE SEQUENCE</scope>
</reference>
<dbReference type="AlphaFoldDB" id="A0A814M6Y9"/>